<dbReference type="RefSeq" id="WP_259611623.1">
    <property type="nucleotide sequence ID" value="NZ_CP091139.2"/>
</dbReference>
<feature type="transmembrane region" description="Helical" evidence="1">
    <location>
        <begin position="46"/>
        <end position="70"/>
    </location>
</feature>
<feature type="transmembrane region" description="Helical" evidence="1">
    <location>
        <begin position="144"/>
        <end position="164"/>
    </location>
</feature>
<sequence length="255" mass="26279">MTTISSPATPVSRLRRVVVAVIIVAFTIAAIGGIIVLLGGDLGETAARVIGTTAVVGAFSVAVLCCAALLGKPLQSVGVAGVIVSVIAAALVIWTVWYTGGSDSWWELTSKLTGTAVMLSIAASLACLLLLLADRRRVAVRVGLFITLGLFAVVAVLIGVLIWAPDAVDDTVFPRTLGIAAILAALGAVVVPVLSLLMPDARPHGLSHTAIGRLQDEAARRGIAPDELVDALLADTRITGAVPTSHEHQPPLEER</sequence>
<feature type="transmembrane region" description="Helical" evidence="1">
    <location>
        <begin position="112"/>
        <end position="132"/>
    </location>
</feature>
<keyword evidence="1" id="KW-0472">Membrane</keyword>
<keyword evidence="1" id="KW-1133">Transmembrane helix</keyword>
<dbReference type="Proteomes" id="UP001054811">
    <property type="component" value="Chromosome"/>
</dbReference>
<feature type="transmembrane region" description="Helical" evidence="1">
    <location>
        <begin position="17"/>
        <end position="40"/>
    </location>
</feature>
<accession>A0ABY5NIS5</accession>
<organism evidence="2 3">
    <name type="scientific">Microbacterium elymi</name>
    <dbReference type="NCBI Taxonomy" id="2909587"/>
    <lineage>
        <taxon>Bacteria</taxon>
        <taxon>Bacillati</taxon>
        <taxon>Actinomycetota</taxon>
        <taxon>Actinomycetes</taxon>
        <taxon>Micrococcales</taxon>
        <taxon>Microbacteriaceae</taxon>
        <taxon>Microbacterium</taxon>
    </lineage>
</organism>
<feature type="transmembrane region" description="Helical" evidence="1">
    <location>
        <begin position="77"/>
        <end position="100"/>
    </location>
</feature>
<gene>
    <name evidence="2" type="ORF">L2X98_32815</name>
</gene>
<name>A0ABY5NIS5_9MICO</name>
<evidence type="ECO:0000256" key="1">
    <source>
        <dbReference type="SAM" id="Phobius"/>
    </source>
</evidence>
<reference evidence="2" key="1">
    <citation type="submission" date="2022-01" db="EMBL/GenBank/DDBJ databases">
        <title>Microbacterium eymi and Microbacterium rhizovicinus sp. nov., isolated from the rhizospheric soil of Elymus tsukushiensis, a plant native to the Dokdo Islands, Republic of Korea.</title>
        <authorList>
            <person name="Hwang Y.J."/>
        </authorList>
    </citation>
    <scope>NUCLEOTIDE SEQUENCE</scope>
    <source>
        <strain evidence="2">KUDC0405</strain>
    </source>
</reference>
<keyword evidence="3" id="KW-1185">Reference proteome</keyword>
<evidence type="ECO:0000313" key="2">
    <source>
        <dbReference type="EMBL" id="UUT35077.1"/>
    </source>
</evidence>
<keyword evidence="1" id="KW-0812">Transmembrane</keyword>
<evidence type="ECO:0000313" key="3">
    <source>
        <dbReference type="Proteomes" id="UP001054811"/>
    </source>
</evidence>
<proteinExistence type="predicted"/>
<protein>
    <submittedName>
        <fullName evidence="2">Uncharacterized protein</fullName>
    </submittedName>
</protein>
<feature type="transmembrane region" description="Helical" evidence="1">
    <location>
        <begin position="176"/>
        <end position="197"/>
    </location>
</feature>
<dbReference type="EMBL" id="CP091139">
    <property type="protein sequence ID" value="UUT35077.1"/>
    <property type="molecule type" value="Genomic_DNA"/>
</dbReference>